<dbReference type="Proteomes" id="UP000267077">
    <property type="component" value="Unassembled WGS sequence"/>
</dbReference>
<dbReference type="AlphaFoldDB" id="A0A432LWN9"/>
<dbReference type="PANTHER" id="PTHR19136">
    <property type="entry name" value="MOLYBDENUM COFACTOR GUANYLYLTRANSFERASE"/>
    <property type="match status" value="1"/>
</dbReference>
<evidence type="ECO:0000313" key="10">
    <source>
        <dbReference type="Proteomes" id="UP000267077"/>
    </source>
</evidence>
<dbReference type="InterPro" id="IPR013482">
    <property type="entry name" value="Molybde_CF_guanTrfase"/>
</dbReference>
<reference evidence="9 10" key="1">
    <citation type="submission" date="2018-12" db="EMBL/GenBank/DDBJ databases">
        <title>Dyella dinghuensis sp. nov. DHOA06 and Dyella choica sp. nov. 4M-K27, isolated from forest soil.</title>
        <authorList>
            <person name="Qiu L.-H."/>
            <person name="Gao Z.-H."/>
        </authorList>
    </citation>
    <scope>NUCLEOTIDE SEQUENCE [LARGE SCALE GENOMIC DNA]</scope>
    <source>
        <strain evidence="9 10">DHOA06</strain>
    </source>
</reference>
<dbReference type="GO" id="GO:0046872">
    <property type="term" value="F:metal ion binding"/>
    <property type="evidence" value="ECO:0007669"/>
    <property type="project" value="UniProtKB-KW"/>
</dbReference>
<evidence type="ECO:0000256" key="5">
    <source>
        <dbReference type="ARBA" id="ARBA00022842"/>
    </source>
</evidence>
<dbReference type="GO" id="GO:0005525">
    <property type="term" value="F:GTP binding"/>
    <property type="evidence" value="ECO:0007669"/>
    <property type="project" value="UniProtKB-KW"/>
</dbReference>
<dbReference type="GO" id="GO:0016779">
    <property type="term" value="F:nucleotidyltransferase activity"/>
    <property type="evidence" value="ECO:0007669"/>
    <property type="project" value="UniProtKB-KW"/>
</dbReference>
<keyword evidence="1" id="KW-0963">Cytoplasm</keyword>
<keyword evidence="10" id="KW-1185">Reference proteome</keyword>
<dbReference type="GO" id="GO:1902758">
    <property type="term" value="P:bis(molybdopterin guanine dinucleotide)molybdenum biosynthetic process"/>
    <property type="evidence" value="ECO:0007669"/>
    <property type="project" value="TreeGrafter"/>
</dbReference>
<comment type="caution">
    <text evidence="9">The sequence shown here is derived from an EMBL/GenBank/DDBJ whole genome shotgun (WGS) entry which is preliminary data.</text>
</comment>
<organism evidence="9 10">
    <name type="scientific">Dyella dinghuensis</name>
    <dbReference type="NCBI Taxonomy" id="1920169"/>
    <lineage>
        <taxon>Bacteria</taxon>
        <taxon>Pseudomonadati</taxon>
        <taxon>Pseudomonadota</taxon>
        <taxon>Gammaproteobacteria</taxon>
        <taxon>Lysobacterales</taxon>
        <taxon>Rhodanobacteraceae</taxon>
        <taxon>Dyella</taxon>
    </lineage>
</organism>
<evidence type="ECO:0000256" key="2">
    <source>
        <dbReference type="ARBA" id="ARBA00022679"/>
    </source>
</evidence>
<sequence length="188" mass="20084">MDTGTDATRYIGVVLAGGLSSRMGRDKAMLPWQGRPLIERQIAVLREAGVETVHVSGERADYRGVADPVAHAGPLGGIAGIAAMCDDGELLVIPVDMPRLHSTLLQRLLVAPAAGCVHFAGHILPMRLRLDGTCRAVLAELMSAADDRSRSLRALQERVGVLELPLGETDAGQLIDCNTEETWREVTG</sequence>
<evidence type="ECO:0000313" key="9">
    <source>
        <dbReference type="EMBL" id="RUL66508.1"/>
    </source>
</evidence>
<keyword evidence="4" id="KW-0547">Nucleotide-binding</keyword>
<dbReference type="Pfam" id="PF12804">
    <property type="entry name" value="NTP_transf_3"/>
    <property type="match status" value="1"/>
</dbReference>
<dbReference type="PANTHER" id="PTHR19136:SF81">
    <property type="entry name" value="MOLYBDENUM COFACTOR GUANYLYLTRANSFERASE"/>
    <property type="match status" value="1"/>
</dbReference>
<gene>
    <name evidence="9" type="ORF">EKH79_01370</name>
</gene>
<keyword evidence="2 9" id="KW-0808">Transferase</keyword>
<feature type="domain" description="MobA-like NTP transferase" evidence="8">
    <location>
        <begin position="12"/>
        <end position="153"/>
    </location>
</feature>
<evidence type="ECO:0000256" key="1">
    <source>
        <dbReference type="ARBA" id="ARBA00022490"/>
    </source>
</evidence>
<keyword evidence="7" id="KW-0501">Molybdenum cofactor biosynthesis</keyword>
<dbReference type="InterPro" id="IPR029044">
    <property type="entry name" value="Nucleotide-diphossugar_trans"/>
</dbReference>
<protein>
    <submittedName>
        <fullName evidence="9">Molybdenum cofactor guanylyltransferase</fullName>
    </submittedName>
</protein>
<evidence type="ECO:0000256" key="3">
    <source>
        <dbReference type="ARBA" id="ARBA00022723"/>
    </source>
</evidence>
<accession>A0A432LWN9</accession>
<evidence type="ECO:0000259" key="8">
    <source>
        <dbReference type="Pfam" id="PF12804"/>
    </source>
</evidence>
<dbReference type="Gene3D" id="3.90.550.10">
    <property type="entry name" value="Spore Coat Polysaccharide Biosynthesis Protein SpsA, Chain A"/>
    <property type="match status" value="1"/>
</dbReference>
<keyword evidence="6" id="KW-0342">GTP-binding</keyword>
<dbReference type="RefSeq" id="WP_126672005.1">
    <property type="nucleotide sequence ID" value="NZ_RYZR01000002.1"/>
</dbReference>
<keyword evidence="9" id="KW-0548">Nucleotidyltransferase</keyword>
<dbReference type="InterPro" id="IPR025877">
    <property type="entry name" value="MobA-like_NTP_Trfase"/>
</dbReference>
<dbReference type="EMBL" id="RYZR01000002">
    <property type="protein sequence ID" value="RUL66508.1"/>
    <property type="molecule type" value="Genomic_DNA"/>
</dbReference>
<dbReference type="SUPFAM" id="SSF53448">
    <property type="entry name" value="Nucleotide-diphospho-sugar transferases"/>
    <property type="match status" value="1"/>
</dbReference>
<keyword evidence="5" id="KW-0460">Magnesium</keyword>
<evidence type="ECO:0000256" key="7">
    <source>
        <dbReference type="ARBA" id="ARBA00023150"/>
    </source>
</evidence>
<evidence type="ECO:0000256" key="6">
    <source>
        <dbReference type="ARBA" id="ARBA00023134"/>
    </source>
</evidence>
<keyword evidence="3" id="KW-0479">Metal-binding</keyword>
<name>A0A432LWN9_9GAMM</name>
<proteinExistence type="predicted"/>
<dbReference type="OrthoDB" id="9788394at2"/>
<dbReference type="CDD" id="cd02503">
    <property type="entry name" value="MobA"/>
    <property type="match status" value="1"/>
</dbReference>
<evidence type="ECO:0000256" key="4">
    <source>
        <dbReference type="ARBA" id="ARBA00022741"/>
    </source>
</evidence>